<evidence type="ECO:0000313" key="2">
    <source>
        <dbReference type="Proteomes" id="UP000437017"/>
    </source>
</evidence>
<comment type="caution">
    <text evidence="1">The sequence shown here is derived from an EMBL/GenBank/DDBJ whole genome shotgun (WGS) entry which is preliminary data.</text>
</comment>
<dbReference type="SUPFAM" id="SSF58069">
    <property type="entry name" value="Virus ectodomain"/>
    <property type="match status" value="1"/>
</dbReference>
<sequence>SLAAPSGYGWLCGTPQNEGPKTSAPQGKFGPYVNAYPHINNEGLWINIGRNRTGRGLSAPWGGFAYHEVTLENLTNTLERLAPTTGDALKTLSTALNSLASVVMDNRLALDYLLAEEGDICAVINETYCTYVNKSGQIKMDNKKIYEQASWSDPNTIWSTIKSALPSFTWFLPLLGQPCVFNLLVKFVSSRLQQFHIKMMAMRGLQPILPSDLEQEAVLPLGFLDHASRDIYSLTGRVDTPTHP</sequence>
<dbReference type="PANTHER" id="PTHR10424">
    <property type="entry name" value="VIRAL ENVELOPE PROTEIN"/>
    <property type="match status" value="1"/>
</dbReference>
<evidence type="ECO:0000313" key="1">
    <source>
        <dbReference type="EMBL" id="KAB0406555.1"/>
    </source>
</evidence>
<keyword evidence="2" id="KW-1185">Reference proteome</keyword>
<dbReference type="InterPro" id="IPR018154">
    <property type="entry name" value="TLV/ENV_coat_polyprotein"/>
</dbReference>
<dbReference type="Proteomes" id="UP000437017">
    <property type="component" value="Unassembled WGS sequence"/>
</dbReference>
<organism evidence="1 2">
    <name type="scientific">Balaenoptera physalus</name>
    <name type="common">Fin whale</name>
    <name type="synonym">Balaena physalus</name>
    <dbReference type="NCBI Taxonomy" id="9770"/>
    <lineage>
        <taxon>Eukaryota</taxon>
        <taxon>Metazoa</taxon>
        <taxon>Chordata</taxon>
        <taxon>Craniata</taxon>
        <taxon>Vertebrata</taxon>
        <taxon>Euteleostomi</taxon>
        <taxon>Mammalia</taxon>
        <taxon>Eutheria</taxon>
        <taxon>Laurasiatheria</taxon>
        <taxon>Artiodactyla</taxon>
        <taxon>Whippomorpha</taxon>
        <taxon>Cetacea</taxon>
        <taxon>Mysticeti</taxon>
        <taxon>Balaenopteridae</taxon>
        <taxon>Balaenoptera</taxon>
    </lineage>
</organism>
<feature type="non-terminal residue" evidence="1">
    <location>
        <position position="1"/>
    </location>
</feature>
<proteinExistence type="predicted"/>
<dbReference type="Pfam" id="PF00429">
    <property type="entry name" value="TLV_coat"/>
    <property type="match status" value="1"/>
</dbReference>
<accession>A0A6A1QGX5</accession>
<dbReference type="AlphaFoldDB" id="A0A6A1QGX5"/>
<reference evidence="1 2" key="1">
    <citation type="journal article" date="2019" name="PLoS ONE">
        <title>Genomic analyses reveal an absence of contemporary introgressive admixture between fin whales and blue whales, despite known hybrids.</title>
        <authorList>
            <person name="Westbury M.V."/>
            <person name="Petersen B."/>
            <person name="Lorenzen E.D."/>
        </authorList>
    </citation>
    <scope>NUCLEOTIDE SEQUENCE [LARGE SCALE GENOMIC DNA]</scope>
    <source>
        <strain evidence="1">FinWhale-01</strain>
    </source>
</reference>
<dbReference type="OrthoDB" id="9838483at2759"/>
<gene>
    <name evidence="1" type="ORF">E2I00_016899</name>
</gene>
<dbReference type="EMBL" id="SGJD01000168">
    <property type="protein sequence ID" value="KAB0406555.1"/>
    <property type="molecule type" value="Genomic_DNA"/>
</dbReference>
<dbReference type="PANTHER" id="PTHR10424:SF74">
    <property type="entry name" value="ENDOGENOUS RETROVIRUS GROUP V MEMBER 2 ENV POLYPROTEIN"/>
    <property type="match status" value="1"/>
</dbReference>
<protein>
    <submittedName>
        <fullName evidence="1">Uncharacterized protein</fullName>
    </submittedName>
</protein>
<name>A0A6A1QGX5_BALPH</name>
<dbReference type="Gene3D" id="1.10.287.210">
    <property type="match status" value="1"/>
</dbReference>